<evidence type="ECO:0000256" key="2">
    <source>
        <dbReference type="ARBA" id="ARBA00022475"/>
    </source>
</evidence>
<feature type="transmembrane region" description="Helical" evidence="6">
    <location>
        <begin position="371"/>
        <end position="394"/>
    </location>
</feature>
<keyword evidence="2" id="KW-1003">Cell membrane</keyword>
<dbReference type="InterPro" id="IPR036259">
    <property type="entry name" value="MFS_trans_sf"/>
</dbReference>
<evidence type="ECO:0000256" key="3">
    <source>
        <dbReference type="ARBA" id="ARBA00022692"/>
    </source>
</evidence>
<feature type="transmembrane region" description="Helical" evidence="6">
    <location>
        <begin position="50"/>
        <end position="72"/>
    </location>
</feature>
<dbReference type="RefSeq" id="WP_345714848.1">
    <property type="nucleotide sequence ID" value="NZ_BAABFP010000002.1"/>
</dbReference>
<feature type="transmembrane region" description="Helical" evidence="6">
    <location>
        <begin position="79"/>
        <end position="100"/>
    </location>
</feature>
<evidence type="ECO:0000256" key="4">
    <source>
        <dbReference type="ARBA" id="ARBA00022989"/>
    </source>
</evidence>
<dbReference type="Proteomes" id="UP001596189">
    <property type="component" value="Unassembled WGS sequence"/>
</dbReference>
<keyword evidence="5 6" id="KW-0472">Membrane</keyword>
<dbReference type="PANTHER" id="PTHR23513:SF11">
    <property type="entry name" value="STAPHYLOFERRIN A TRANSPORTER"/>
    <property type="match status" value="1"/>
</dbReference>
<dbReference type="InterPro" id="IPR011701">
    <property type="entry name" value="MFS"/>
</dbReference>
<feature type="transmembrane region" description="Helical" evidence="6">
    <location>
        <begin position="106"/>
        <end position="128"/>
    </location>
</feature>
<dbReference type="PRINTS" id="PR01988">
    <property type="entry name" value="EXPORTERBACE"/>
</dbReference>
<keyword evidence="3 6" id="KW-0812">Transmembrane</keyword>
<keyword evidence="4 6" id="KW-1133">Transmembrane helix</keyword>
<dbReference type="InterPro" id="IPR022324">
    <property type="entry name" value="Bacilysin_exporter_BacE_put"/>
</dbReference>
<dbReference type="Pfam" id="PF07690">
    <property type="entry name" value="MFS_1"/>
    <property type="match status" value="1"/>
</dbReference>
<proteinExistence type="predicted"/>
<evidence type="ECO:0000256" key="1">
    <source>
        <dbReference type="ARBA" id="ARBA00004651"/>
    </source>
</evidence>
<dbReference type="EMBL" id="JBHSRD010000004">
    <property type="protein sequence ID" value="MFC6008454.1"/>
    <property type="molecule type" value="Genomic_DNA"/>
</dbReference>
<feature type="transmembrane region" description="Helical" evidence="6">
    <location>
        <begin position="23"/>
        <end position="44"/>
    </location>
</feature>
<dbReference type="SUPFAM" id="SSF103473">
    <property type="entry name" value="MFS general substrate transporter"/>
    <property type="match status" value="1"/>
</dbReference>
<dbReference type="Gene3D" id="1.20.1250.20">
    <property type="entry name" value="MFS general substrate transporter like domains"/>
    <property type="match status" value="1"/>
</dbReference>
<name>A0ABW1JI01_9ACTN</name>
<feature type="transmembrane region" description="Helical" evidence="6">
    <location>
        <begin position="222"/>
        <end position="246"/>
    </location>
</feature>
<comment type="caution">
    <text evidence="7">The sequence shown here is derived from an EMBL/GenBank/DDBJ whole genome shotgun (WGS) entry which is preliminary data.</text>
</comment>
<evidence type="ECO:0000256" key="6">
    <source>
        <dbReference type="SAM" id="Phobius"/>
    </source>
</evidence>
<feature type="transmembrane region" description="Helical" evidence="6">
    <location>
        <begin position="346"/>
        <end position="365"/>
    </location>
</feature>
<reference evidence="8" key="1">
    <citation type="journal article" date="2019" name="Int. J. Syst. Evol. Microbiol.">
        <title>The Global Catalogue of Microorganisms (GCM) 10K type strain sequencing project: providing services to taxonomists for standard genome sequencing and annotation.</title>
        <authorList>
            <consortium name="The Broad Institute Genomics Platform"/>
            <consortium name="The Broad Institute Genome Sequencing Center for Infectious Disease"/>
            <person name="Wu L."/>
            <person name="Ma J."/>
        </authorList>
    </citation>
    <scope>NUCLEOTIDE SEQUENCE [LARGE SCALE GENOMIC DNA]</scope>
    <source>
        <strain evidence="8">KACC 14249</strain>
    </source>
</reference>
<evidence type="ECO:0000313" key="8">
    <source>
        <dbReference type="Proteomes" id="UP001596189"/>
    </source>
</evidence>
<accession>A0ABW1JI01</accession>
<sequence length="415" mass="42620">MSRAPALEPLQHKNFRWLLSGRFTGYLGNAVAPVALAFAVLDLTGSVADLGLVVGARSLANVLLLLFGGVLADRLPRALVLRGSSFAAAGTQAVVAALVLTDTATIPLLMLLSVVNGAVAGMSFPAAAALTPQTVPVTLLRQANAVLRIAINTAMIGGTAAGGILVAAVGPGWGIAADAITFALAATCYSRIRVPDLERGTDAPPSTLSQLREGWSEFVSRTWVWVIVVSAMLINAAYTGGIAVLGPAVADDSIGRRSWGIALAASTCGMLVGGLVALRWQPRRALRLGVLLSPVTALPLLALGYLPTLPALALALFLTGVALEQFGVAWDVSMQQNIPPQKLARVYSYDAVGSFIAMPLGEVLVGPIAHAVGVSVTLAGCAGLILAATGFALCSRSVRTLTRIDQPSSEPVPVG</sequence>
<evidence type="ECO:0000256" key="5">
    <source>
        <dbReference type="ARBA" id="ARBA00023136"/>
    </source>
</evidence>
<protein>
    <submittedName>
        <fullName evidence="7">MFS transporter</fullName>
    </submittedName>
</protein>
<keyword evidence="8" id="KW-1185">Reference proteome</keyword>
<feature type="transmembrane region" description="Helical" evidence="6">
    <location>
        <begin position="258"/>
        <end position="278"/>
    </location>
</feature>
<feature type="transmembrane region" description="Helical" evidence="6">
    <location>
        <begin position="312"/>
        <end position="334"/>
    </location>
</feature>
<evidence type="ECO:0000313" key="7">
    <source>
        <dbReference type="EMBL" id="MFC6008454.1"/>
    </source>
</evidence>
<gene>
    <name evidence="7" type="ORF">ACFQDO_15050</name>
</gene>
<dbReference type="PANTHER" id="PTHR23513">
    <property type="entry name" value="INTEGRAL MEMBRANE EFFLUX PROTEIN-RELATED"/>
    <property type="match status" value="1"/>
</dbReference>
<feature type="transmembrane region" description="Helical" evidence="6">
    <location>
        <begin position="149"/>
        <end position="169"/>
    </location>
</feature>
<organism evidence="7 8">
    <name type="scientific">Angustibacter luteus</name>
    <dbReference type="NCBI Taxonomy" id="658456"/>
    <lineage>
        <taxon>Bacteria</taxon>
        <taxon>Bacillati</taxon>
        <taxon>Actinomycetota</taxon>
        <taxon>Actinomycetes</taxon>
        <taxon>Kineosporiales</taxon>
        <taxon>Kineosporiaceae</taxon>
    </lineage>
</organism>
<dbReference type="CDD" id="cd06173">
    <property type="entry name" value="MFS_MefA_like"/>
    <property type="match status" value="1"/>
</dbReference>
<comment type="subcellular location">
    <subcellularLocation>
        <location evidence="1">Cell membrane</location>
        <topology evidence="1">Multi-pass membrane protein</topology>
    </subcellularLocation>
</comment>